<feature type="compositionally biased region" description="Polar residues" evidence="1">
    <location>
        <begin position="153"/>
        <end position="174"/>
    </location>
</feature>
<dbReference type="InterPro" id="IPR032675">
    <property type="entry name" value="LRR_dom_sf"/>
</dbReference>
<feature type="compositionally biased region" description="Basic and acidic residues" evidence="1">
    <location>
        <begin position="106"/>
        <end position="116"/>
    </location>
</feature>
<evidence type="ECO:0000313" key="3">
    <source>
        <dbReference type="WBParaSite" id="PSAMB.scaffold434size51422.g5927.t1"/>
    </source>
</evidence>
<evidence type="ECO:0000256" key="1">
    <source>
        <dbReference type="SAM" id="MobiDB-lite"/>
    </source>
</evidence>
<accession>A0A914WJY9</accession>
<reference evidence="3" key="1">
    <citation type="submission" date="2022-11" db="UniProtKB">
        <authorList>
            <consortium name="WormBaseParasite"/>
        </authorList>
    </citation>
    <scope>IDENTIFICATION</scope>
</reference>
<dbReference type="WBParaSite" id="PSAMB.scaffold434size51422.g5927.t1">
    <property type="protein sequence ID" value="PSAMB.scaffold434size51422.g5927.t1"/>
    <property type="gene ID" value="PSAMB.scaffold434size51422.g5927"/>
</dbReference>
<evidence type="ECO:0000313" key="2">
    <source>
        <dbReference type="Proteomes" id="UP000887566"/>
    </source>
</evidence>
<keyword evidence="2" id="KW-1185">Reference proteome</keyword>
<feature type="region of interest" description="Disordered" evidence="1">
    <location>
        <begin position="145"/>
        <end position="180"/>
    </location>
</feature>
<proteinExistence type="predicted"/>
<sequence>MKVYDEKGAYQASVPLGSPSNGGIDVTVGENDQKLLTAVDIKNEQCASPAPIDDPLPMLHFVKINEEIKTTDEEKQSFLKSNKQSVDGIVDGFRMPRNGFDINEGLEPHGEQEQIRSQHQPQPTQLPSLNIPSLDVILPEQRELNETVEQSKELAQTSPDELRQQESQNSSTSPIPLMDMPEDTAKNYRLKPPSADEKAHDFKQLLQHDSVVNLCNVLSCRPSIMGSSATALRQALLLQGQNQPKRYFIGWMTKDSFNSLDEDRLKEVGPDRVAAEWILRCGGGIRFSHRPHLITDYNMLPPEKDHPTLVGIDATDSTVTGPGFHAHFKLLKGLKELKLANNKYLKDDALANLPLVKNSLETLNIEHCSHFSESELMRNVKELTNLKSLHLFDLSSVSNREQVVSELKKALPKCDVQFPASK</sequence>
<dbReference type="AlphaFoldDB" id="A0A914WJY9"/>
<name>A0A914WJY9_9BILA</name>
<feature type="region of interest" description="Disordered" evidence="1">
    <location>
        <begin position="99"/>
        <end position="128"/>
    </location>
</feature>
<dbReference type="Gene3D" id="3.80.10.10">
    <property type="entry name" value="Ribonuclease Inhibitor"/>
    <property type="match status" value="1"/>
</dbReference>
<organism evidence="2 3">
    <name type="scientific">Plectus sambesii</name>
    <dbReference type="NCBI Taxonomy" id="2011161"/>
    <lineage>
        <taxon>Eukaryota</taxon>
        <taxon>Metazoa</taxon>
        <taxon>Ecdysozoa</taxon>
        <taxon>Nematoda</taxon>
        <taxon>Chromadorea</taxon>
        <taxon>Plectida</taxon>
        <taxon>Plectina</taxon>
        <taxon>Plectoidea</taxon>
        <taxon>Plectidae</taxon>
        <taxon>Plectus</taxon>
    </lineage>
</organism>
<dbReference type="SUPFAM" id="SSF52047">
    <property type="entry name" value="RNI-like"/>
    <property type="match status" value="1"/>
</dbReference>
<dbReference type="Proteomes" id="UP000887566">
    <property type="component" value="Unplaced"/>
</dbReference>
<feature type="compositionally biased region" description="Polar residues" evidence="1">
    <location>
        <begin position="117"/>
        <end position="128"/>
    </location>
</feature>
<protein>
    <submittedName>
        <fullName evidence="3">ATP synthase subunit s, mitochondrial</fullName>
    </submittedName>
</protein>